<proteinExistence type="predicted"/>
<dbReference type="EMBL" id="QGGQ01000001">
    <property type="protein sequence ID" value="PWK25856.1"/>
    <property type="molecule type" value="Genomic_DNA"/>
</dbReference>
<dbReference type="Pfam" id="PF14595">
    <property type="entry name" value="Thioredoxin_9"/>
    <property type="match status" value="1"/>
</dbReference>
<evidence type="ECO:0000313" key="1">
    <source>
        <dbReference type="EMBL" id="PWK25856.1"/>
    </source>
</evidence>
<protein>
    <submittedName>
        <fullName evidence="1">Thioredoxin-like protein</fullName>
    </submittedName>
</protein>
<dbReference type="InterPro" id="IPR036249">
    <property type="entry name" value="Thioredoxin-like_sf"/>
</dbReference>
<sequence>MEFRFISNFAVFKYNTMDTNVLENLELTTEEIVQGGIARGMSYLDYRLLMDGLAAEGKATGTEVSEDMVNYTLLNQRRMKRLDKTLKIDEASADRIKSYAGKKVTWLVLTESWCGDAAQSLPMINKVAALNDDISLKIILRDENLGIMNRFLTNGAMSIPKLVMVDDASGNVVGEWGSRPKIAQQMVVDYKNQHGMLTPEFKEELQVWYNKDKGQSMLNDLLELLALK</sequence>
<dbReference type="Gene3D" id="3.40.30.10">
    <property type="entry name" value="Glutaredoxin"/>
    <property type="match status" value="1"/>
</dbReference>
<dbReference type="AlphaFoldDB" id="A0A316E734"/>
<dbReference type="SUPFAM" id="SSF52833">
    <property type="entry name" value="Thioredoxin-like"/>
    <property type="match status" value="1"/>
</dbReference>
<organism evidence="1 2">
    <name type="scientific">Maribacter polysiphoniae</name>
    <dbReference type="NCBI Taxonomy" id="429344"/>
    <lineage>
        <taxon>Bacteria</taxon>
        <taxon>Pseudomonadati</taxon>
        <taxon>Bacteroidota</taxon>
        <taxon>Flavobacteriia</taxon>
        <taxon>Flavobacteriales</taxon>
        <taxon>Flavobacteriaceae</taxon>
        <taxon>Maribacter</taxon>
    </lineage>
</organism>
<gene>
    <name evidence="1" type="ORF">LX92_00600</name>
</gene>
<comment type="caution">
    <text evidence="1">The sequence shown here is derived from an EMBL/GenBank/DDBJ whole genome shotgun (WGS) entry which is preliminary data.</text>
</comment>
<accession>A0A316E734</accession>
<name>A0A316E734_9FLAO</name>
<reference evidence="1 2" key="1">
    <citation type="submission" date="2018-05" db="EMBL/GenBank/DDBJ databases">
        <title>Genomic Encyclopedia of Archaeal and Bacterial Type Strains, Phase II (KMG-II): from individual species to whole genera.</title>
        <authorList>
            <person name="Goeker M."/>
        </authorList>
    </citation>
    <scope>NUCLEOTIDE SEQUENCE [LARGE SCALE GENOMIC DNA]</scope>
    <source>
        <strain evidence="1 2">DSM 23514</strain>
    </source>
</reference>
<evidence type="ECO:0000313" key="2">
    <source>
        <dbReference type="Proteomes" id="UP000245667"/>
    </source>
</evidence>
<dbReference type="Proteomes" id="UP000245667">
    <property type="component" value="Unassembled WGS sequence"/>
</dbReference>